<dbReference type="EMBL" id="UINC01002335">
    <property type="protein sequence ID" value="SUZ95563.1"/>
    <property type="molecule type" value="Genomic_DNA"/>
</dbReference>
<dbReference type="AlphaFoldDB" id="A0A381S337"/>
<organism evidence="1">
    <name type="scientific">marine metagenome</name>
    <dbReference type="NCBI Taxonomy" id="408172"/>
    <lineage>
        <taxon>unclassified sequences</taxon>
        <taxon>metagenomes</taxon>
        <taxon>ecological metagenomes</taxon>
    </lineage>
</organism>
<proteinExistence type="predicted"/>
<protein>
    <submittedName>
        <fullName evidence="1">Uncharacterized protein</fullName>
    </submittedName>
</protein>
<sequence length="24" mass="2824">MRKKNFTKADFLFFSVVDIFAKGN</sequence>
<evidence type="ECO:0000313" key="1">
    <source>
        <dbReference type="EMBL" id="SUZ95563.1"/>
    </source>
</evidence>
<reference evidence="1" key="1">
    <citation type="submission" date="2018-05" db="EMBL/GenBank/DDBJ databases">
        <authorList>
            <person name="Lanie J.A."/>
            <person name="Ng W.-L."/>
            <person name="Kazmierczak K.M."/>
            <person name="Andrzejewski T.M."/>
            <person name="Davidsen T.M."/>
            <person name="Wayne K.J."/>
            <person name="Tettelin H."/>
            <person name="Glass J.I."/>
            <person name="Rusch D."/>
            <person name="Podicherti R."/>
            <person name="Tsui H.-C.T."/>
            <person name="Winkler M.E."/>
        </authorList>
    </citation>
    <scope>NUCLEOTIDE SEQUENCE</scope>
</reference>
<name>A0A381S337_9ZZZZ</name>
<accession>A0A381S337</accession>
<gene>
    <name evidence="1" type="ORF">METZ01_LOCUS48417</name>
</gene>